<dbReference type="AlphaFoldDB" id="A0A392RV55"/>
<feature type="non-terminal residue" evidence="2">
    <location>
        <position position="101"/>
    </location>
</feature>
<sequence length="101" mass="10981">ELGPFDSINGYDDDDTVRTRAQDQVGYKYSTPSENPIFLFHFSLSSTLSSSAPLSSLPSPFIKNTVGVHPLQKSAAMSHRTGPIPAEEPPHRPPPPLPENP</sequence>
<dbReference type="Proteomes" id="UP000265520">
    <property type="component" value="Unassembled WGS sequence"/>
</dbReference>
<comment type="caution">
    <text evidence="2">The sequence shown here is derived from an EMBL/GenBank/DDBJ whole genome shotgun (WGS) entry which is preliminary data.</text>
</comment>
<organism evidence="2 3">
    <name type="scientific">Trifolium medium</name>
    <dbReference type="NCBI Taxonomy" id="97028"/>
    <lineage>
        <taxon>Eukaryota</taxon>
        <taxon>Viridiplantae</taxon>
        <taxon>Streptophyta</taxon>
        <taxon>Embryophyta</taxon>
        <taxon>Tracheophyta</taxon>
        <taxon>Spermatophyta</taxon>
        <taxon>Magnoliopsida</taxon>
        <taxon>eudicotyledons</taxon>
        <taxon>Gunneridae</taxon>
        <taxon>Pentapetalae</taxon>
        <taxon>rosids</taxon>
        <taxon>fabids</taxon>
        <taxon>Fabales</taxon>
        <taxon>Fabaceae</taxon>
        <taxon>Papilionoideae</taxon>
        <taxon>50 kb inversion clade</taxon>
        <taxon>NPAAA clade</taxon>
        <taxon>Hologalegina</taxon>
        <taxon>IRL clade</taxon>
        <taxon>Trifolieae</taxon>
        <taxon>Trifolium</taxon>
    </lineage>
</organism>
<protein>
    <submittedName>
        <fullName evidence="2">Uncharacterized protein</fullName>
    </submittedName>
</protein>
<reference evidence="2 3" key="1">
    <citation type="journal article" date="2018" name="Front. Plant Sci.">
        <title>Red Clover (Trifolium pratense) and Zigzag Clover (T. medium) - A Picture of Genomic Similarities and Differences.</title>
        <authorList>
            <person name="Dluhosova J."/>
            <person name="Istvanek J."/>
            <person name="Nedelnik J."/>
            <person name="Repkova J."/>
        </authorList>
    </citation>
    <scope>NUCLEOTIDE SEQUENCE [LARGE SCALE GENOMIC DNA]</scope>
    <source>
        <strain evidence="3">cv. 10/8</strain>
        <tissue evidence="2">Leaf</tissue>
    </source>
</reference>
<feature type="region of interest" description="Disordered" evidence="1">
    <location>
        <begin position="73"/>
        <end position="101"/>
    </location>
</feature>
<proteinExistence type="predicted"/>
<evidence type="ECO:0000313" key="2">
    <source>
        <dbReference type="EMBL" id="MCI40518.1"/>
    </source>
</evidence>
<evidence type="ECO:0000256" key="1">
    <source>
        <dbReference type="SAM" id="MobiDB-lite"/>
    </source>
</evidence>
<accession>A0A392RV55</accession>
<name>A0A392RV55_9FABA</name>
<evidence type="ECO:0000313" key="3">
    <source>
        <dbReference type="Proteomes" id="UP000265520"/>
    </source>
</evidence>
<dbReference type="EMBL" id="LXQA010280747">
    <property type="protein sequence ID" value="MCI40518.1"/>
    <property type="molecule type" value="Genomic_DNA"/>
</dbReference>
<feature type="compositionally biased region" description="Pro residues" evidence="1">
    <location>
        <begin position="92"/>
        <end position="101"/>
    </location>
</feature>
<feature type="non-terminal residue" evidence="2">
    <location>
        <position position="1"/>
    </location>
</feature>
<keyword evidence="3" id="KW-1185">Reference proteome</keyword>